<dbReference type="AlphaFoldDB" id="G8BZ94"/>
<comment type="similarity">
    <text evidence="2">Belongs to the RGI1 family.</text>
</comment>
<accession>G8BZ94</accession>
<dbReference type="OMA" id="HLKYYPP"/>
<gene>
    <name evidence="3" type="primary">TPHA0K00880</name>
    <name evidence="3" type="ordered locus">TPHA_0K00880</name>
</gene>
<dbReference type="HOGENOM" id="CLU_118207_0_0_1"/>
<evidence type="ECO:0000256" key="2">
    <source>
        <dbReference type="ARBA" id="ARBA00009268"/>
    </source>
</evidence>
<dbReference type="KEGG" id="tpf:TPHA_0K00880"/>
<dbReference type="EMBL" id="HE612866">
    <property type="protein sequence ID" value="CCE65222.1"/>
    <property type="molecule type" value="Genomic_DNA"/>
</dbReference>
<dbReference type="Proteomes" id="UP000005666">
    <property type="component" value="Chromosome 11"/>
</dbReference>
<dbReference type="OrthoDB" id="4082176at2759"/>
<evidence type="ECO:0000256" key="1">
    <source>
        <dbReference type="ARBA" id="ARBA00003033"/>
    </source>
</evidence>
<evidence type="ECO:0008006" key="5">
    <source>
        <dbReference type="Google" id="ProtNLM"/>
    </source>
</evidence>
<evidence type="ECO:0000313" key="3">
    <source>
        <dbReference type="EMBL" id="CCE65222.1"/>
    </source>
</evidence>
<proteinExistence type="inferred from homology"/>
<dbReference type="GeneID" id="11533346"/>
<dbReference type="InterPro" id="IPR038235">
    <property type="entry name" value="RGI1_sf"/>
</dbReference>
<dbReference type="InterPro" id="IPR022554">
    <property type="entry name" value="RGI1"/>
</dbReference>
<dbReference type="GO" id="GO:0006112">
    <property type="term" value="P:energy reserve metabolic process"/>
    <property type="evidence" value="ECO:0007669"/>
    <property type="project" value="EnsemblFungi"/>
</dbReference>
<keyword evidence="4" id="KW-1185">Reference proteome</keyword>
<organism evidence="3 4">
    <name type="scientific">Tetrapisispora phaffii (strain ATCC 24235 / CBS 4417 / NBRC 1672 / NRRL Y-8282 / UCD 70-5)</name>
    <name type="common">Yeast</name>
    <name type="synonym">Fabospora phaffii</name>
    <dbReference type="NCBI Taxonomy" id="1071381"/>
    <lineage>
        <taxon>Eukaryota</taxon>
        <taxon>Fungi</taxon>
        <taxon>Dikarya</taxon>
        <taxon>Ascomycota</taxon>
        <taxon>Saccharomycotina</taxon>
        <taxon>Saccharomycetes</taxon>
        <taxon>Saccharomycetales</taxon>
        <taxon>Saccharomycetaceae</taxon>
        <taxon>Tetrapisispora</taxon>
    </lineage>
</organism>
<dbReference type="Pfam" id="PF10843">
    <property type="entry name" value="RGI1"/>
    <property type="match status" value="1"/>
</dbReference>
<dbReference type="Gene3D" id="3.40.1000.40">
    <property type="entry name" value="Respiratory growth induced protein 1"/>
    <property type="match status" value="1"/>
</dbReference>
<dbReference type="eggNOG" id="ENOG502RZ9F">
    <property type="taxonomic scope" value="Eukaryota"/>
</dbReference>
<protein>
    <recommendedName>
        <fullName evidence="5">Respiratory growth induced protein 1</fullName>
    </recommendedName>
</protein>
<comment type="function">
    <text evidence="1">Involved in the control of energetic metabolism and significantly contribute to cell fitness, especially under respiratory growth conditions.</text>
</comment>
<evidence type="ECO:0000313" key="4">
    <source>
        <dbReference type="Proteomes" id="UP000005666"/>
    </source>
</evidence>
<sequence length="157" mass="18697">MTKKDKGPKIQTITTKSGEKIKAFEDLNQFETFLKQETEDDEFDNLHCQIKYYPPFIMHDCHEDPEKIPNTANSNSKKFVRHLHQHVEKHLLKDIREALDIPELQFKDHSKEKESDHITWHYHDVTTYHDKKFQVNVNVTCNHEDALVNLEYQTLPI</sequence>
<reference evidence="3 4" key="1">
    <citation type="journal article" date="2011" name="Proc. Natl. Acad. Sci. U.S.A.">
        <title>Evolutionary erosion of yeast sex chromosomes by mating-type switching accidents.</title>
        <authorList>
            <person name="Gordon J.L."/>
            <person name="Armisen D."/>
            <person name="Proux-Wera E."/>
            <person name="Oheigeartaigh S.S."/>
            <person name="Byrne K.P."/>
            <person name="Wolfe K.H."/>
        </authorList>
    </citation>
    <scope>NUCLEOTIDE SEQUENCE [LARGE SCALE GENOMIC DNA]</scope>
    <source>
        <strain evidence="4">ATCC 24235 / CBS 4417 / NBRC 1672 / NRRL Y-8282 / UCD 70-5</strain>
    </source>
</reference>
<dbReference type="RefSeq" id="XP_003687656.1">
    <property type="nucleotide sequence ID" value="XM_003687608.1"/>
</dbReference>
<name>G8BZ94_TETPH</name>